<gene>
    <name evidence="1" type="ORF">HNQ46_000200</name>
</gene>
<dbReference type="AlphaFoldDB" id="A0A7W9SDM9"/>
<organism evidence="1 2">
    <name type="scientific">Oribacterium sinus</name>
    <dbReference type="NCBI Taxonomy" id="237576"/>
    <lineage>
        <taxon>Bacteria</taxon>
        <taxon>Bacillati</taxon>
        <taxon>Bacillota</taxon>
        <taxon>Clostridia</taxon>
        <taxon>Lachnospirales</taxon>
        <taxon>Lachnospiraceae</taxon>
        <taxon>Oribacterium</taxon>
    </lineage>
</organism>
<dbReference type="EMBL" id="JACHHH010000001">
    <property type="protein sequence ID" value="MBB6040239.1"/>
    <property type="molecule type" value="Genomic_DNA"/>
</dbReference>
<dbReference type="Proteomes" id="UP000522163">
    <property type="component" value="Unassembled WGS sequence"/>
</dbReference>
<protein>
    <submittedName>
        <fullName evidence="1">Uncharacterized protein</fullName>
    </submittedName>
</protein>
<comment type="caution">
    <text evidence="1">The sequence shown here is derived from an EMBL/GenBank/DDBJ whole genome shotgun (WGS) entry which is preliminary data.</text>
</comment>
<reference evidence="1 2" key="1">
    <citation type="submission" date="2020-08" db="EMBL/GenBank/DDBJ databases">
        <title>Genomic Encyclopedia of Type Strains, Phase IV (KMG-IV): sequencing the most valuable type-strain genomes for metagenomic binning, comparative biology and taxonomic classification.</title>
        <authorList>
            <person name="Goeker M."/>
        </authorList>
    </citation>
    <scope>NUCLEOTIDE SEQUENCE [LARGE SCALE GENOMIC DNA]</scope>
    <source>
        <strain evidence="1 2">DSM 17245</strain>
    </source>
</reference>
<evidence type="ECO:0000313" key="2">
    <source>
        <dbReference type="Proteomes" id="UP000522163"/>
    </source>
</evidence>
<proteinExistence type="predicted"/>
<accession>A0A7W9SDM9</accession>
<sequence>MKAINIFEYTRIQSDLSIEFENILSQSKKKIKTKEYECVFN</sequence>
<name>A0A7W9SDM9_9FIRM</name>
<evidence type="ECO:0000313" key="1">
    <source>
        <dbReference type="EMBL" id="MBB6040239.1"/>
    </source>
</evidence>